<dbReference type="Proteomes" id="UP000309389">
    <property type="component" value="Unassembled WGS sequence"/>
</dbReference>
<dbReference type="EMBL" id="SSHH01000003">
    <property type="protein sequence ID" value="TIX49671.1"/>
    <property type="molecule type" value="Genomic_DNA"/>
</dbReference>
<sequence length="398" mass="44243">MTITLSSVTLDPATGLKRDAARPAHLRNESYAERYDWDTLFYDVYRAGKHVVFQGPPFLNLLEPLRQSAPFKGAFGLPFFRARHFGEKKRGEIWLRSDASEIAINGPIGRYNIDVQPDMAESFAGRRVITTLSKDNDLRWIADWVRFHVRIHGADGVLFYDNRSTAYALEELQATLDEAAGPDVRAVAVSWPFAYGPQGGLAGAVNGVEADWDSDFCQTGSLQHARHRFLRHARSVLNVDVDELVLGTNGESIFAATEASRAGFTKFPGRWISGHTDHPVTRETCRHADFIYRDAVGDGGEDLTCPPKWCVVPGRGDRLRDSWSVHNLFGAKANLRLSDQFVYRHMRAISTSWKEQRWEGDAATDHGPRDEELGAAFAAAGLTTCEGPVLAEGARVLL</sequence>
<dbReference type="AlphaFoldDB" id="A0A4T3EYS3"/>
<keyword evidence="2" id="KW-1185">Reference proteome</keyword>
<protein>
    <submittedName>
        <fullName evidence="1">Uncharacterized protein</fullName>
    </submittedName>
</protein>
<gene>
    <name evidence="1" type="ORF">E5222_12665</name>
</gene>
<evidence type="ECO:0000313" key="1">
    <source>
        <dbReference type="EMBL" id="TIX49671.1"/>
    </source>
</evidence>
<dbReference type="OrthoDB" id="4405067at2"/>
<comment type="caution">
    <text evidence="1">The sequence shown here is derived from an EMBL/GenBank/DDBJ whole genome shotgun (WGS) entry which is preliminary data.</text>
</comment>
<reference evidence="1 2" key="1">
    <citation type="submission" date="2019-04" db="EMBL/GenBank/DDBJ databases">
        <title>Altererythrobacter aquimixticola sp. nov., isolated from sediment of junction between the ocean and a freshwater spring.</title>
        <authorList>
            <person name="Yoon J.-H."/>
        </authorList>
    </citation>
    <scope>NUCLEOTIDE SEQUENCE [LARGE SCALE GENOMIC DNA]</scope>
    <source>
        <strain evidence="1 2">SSKS-13</strain>
    </source>
</reference>
<dbReference type="RefSeq" id="WP_136694148.1">
    <property type="nucleotide sequence ID" value="NZ_SSHH01000003.1"/>
</dbReference>
<name>A0A4T3EYS3_9SPHN</name>
<organism evidence="1 2">
    <name type="scientific">Alteraurantiacibacter aquimixticola</name>
    <dbReference type="NCBI Taxonomy" id="2489173"/>
    <lineage>
        <taxon>Bacteria</taxon>
        <taxon>Pseudomonadati</taxon>
        <taxon>Pseudomonadota</taxon>
        <taxon>Alphaproteobacteria</taxon>
        <taxon>Sphingomonadales</taxon>
        <taxon>Erythrobacteraceae</taxon>
        <taxon>Alteraurantiacibacter</taxon>
    </lineage>
</organism>
<evidence type="ECO:0000313" key="2">
    <source>
        <dbReference type="Proteomes" id="UP000309389"/>
    </source>
</evidence>
<proteinExistence type="predicted"/>
<accession>A0A4T3EYS3</accession>